<evidence type="ECO:0000313" key="2">
    <source>
        <dbReference type="EMBL" id="MCA4525668.1"/>
    </source>
</evidence>
<dbReference type="EMBL" id="WDCG01000031">
    <property type="protein sequence ID" value="KAB6418998.1"/>
    <property type="molecule type" value="Genomic_DNA"/>
</dbReference>
<reference evidence="2" key="3">
    <citation type="submission" date="2023-08" db="EMBL/GenBank/DDBJ databases">
        <title>Mucin Metabolism Genes Underlie the Key Renovations of Bacteroides xylanisolvens Genomes in Captive Great Apes.</title>
        <authorList>
            <person name="Nishida A.H."/>
        </authorList>
    </citation>
    <scope>NUCLEOTIDE SEQUENCE</scope>
    <source>
        <strain evidence="2">P19.10B</strain>
    </source>
</reference>
<dbReference type="EMBL" id="JAIWWW010000047">
    <property type="protein sequence ID" value="MCA4525668.1"/>
    <property type="molecule type" value="Genomic_DNA"/>
</dbReference>
<dbReference type="Proteomes" id="UP001197958">
    <property type="component" value="Unassembled WGS sequence"/>
</dbReference>
<evidence type="ECO:0000313" key="1">
    <source>
        <dbReference type="EMBL" id="KAB6418998.1"/>
    </source>
</evidence>
<dbReference type="Pfam" id="PF14281">
    <property type="entry name" value="PDDEXK_4"/>
    <property type="match status" value="1"/>
</dbReference>
<protein>
    <submittedName>
        <fullName evidence="2">PD-(D/E)XK nuclease family protein</fullName>
    </submittedName>
</protein>
<evidence type="ECO:0000313" key="4">
    <source>
        <dbReference type="Proteomes" id="UP000283369"/>
    </source>
</evidence>
<organism evidence="3 4">
    <name type="scientific">Bacteroides xylanisolvens</name>
    <dbReference type="NCBI Taxonomy" id="371601"/>
    <lineage>
        <taxon>Bacteria</taxon>
        <taxon>Pseudomonadati</taxon>
        <taxon>Bacteroidota</taxon>
        <taxon>Bacteroidia</taxon>
        <taxon>Bacteroidales</taxon>
        <taxon>Bacteroidaceae</taxon>
        <taxon>Bacteroides</taxon>
    </lineage>
</organism>
<proteinExistence type="predicted"/>
<evidence type="ECO:0000313" key="3">
    <source>
        <dbReference type="EMBL" id="RGV19012.1"/>
    </source>
</evidence>
<dbReference type="AlphaFoldDB" id="A0A412IY85"/>
<dbReference type="Proteomes" id="UP000283369">
    <property type="component" value="Unassembled WGS sequence"/>
</dbReference>
<accession>A0A412IY85</accession>
<dbReference type="Proteomes" id="UP000471447">
    <property type="component" value="Unassembled WGS sequence"/>
</dbReference>
<evidence type="ECO:0000313" key="5">
    <source>
        <dbReference type="Proteomes" id="UP000471447"/>
    </source>
</evidence>
<comment type="caution">
    <text evidence="3">The sequence shown here is derived from an EMBL/GenBank/DDBJ whole genome shotgun (WGS) entry which is preliminary data.</text>
</comment>
<dbReference type="InterPro" id="IPR029470">
    <property type="entry name" value="PDDEXK_4"/>
</dbReference>
<dbReference type="RefSeq" id="WP_117808971.1">
    <property type="nucleotide sequence ID" value="NZ_CP183042.1"/>
</dbReference>
<name>A0A412IY85_9BACE</name>
<reference evidence="3 4" key="1">
    <citation type="submission" date="2018-08" db="EMBL/GenBank/DDBJ databases">
        <title>A genome reference for cultivated species of the human gut microbiota.</title>
        <authorList>
            <person name="Zou Y."/>
            <person name="Xue W."/>
            <person name="Luo G."/>
        </authorList>
    </citation>
    <scope>NUCLEOTIDE SEQUENCE [LARGE SCALE GENOMIC DNA]</scope>
    <source>
        <strain evidence="3 4">AF14-7</strain>
    </source>
</reference>
<reference evidence="1 5" key="2">
    <citation type="journal article" date="2019" name="Nat. Med.">
        <title>A library of human gut bacterial isolates paired with longitudinal multiomics data enables mechanistic microbiome research.</title>
        <authorList>
            <person name="Poyet M."/>
            <person name="Groussin M."/>
            <person name="Gibbons S.M."/>
            <person name="Avila-Pacheco J."/>
            <person name="Jiang X."/>
            <person name="Kearney S.M."/>
            <person name="Perrotta A.R."/>
            <person name="Berdy B."/>
            <person name="Zhao S."/>
            <person name="Lieberman T.D."/>
            <person name="Swanson P.K."/>
            <person name="Smith M."/>
            <person name="Roesemann S."/>
            <person name="Alexander J.E."/>
            <person name="Rich S.A."/>
            <person name="Livny J."/>
            <person name="Vlamakis H."/>
            <person name="Clish C."/>
            <person name="Bullock K."/>
            <person name="Deik A."/>
            <person name="Scott J."/>
            <person name="Pierce K.A."/>
            <person name="Xavier R.J."/>
            <person name="Alm E.J."/>
        </authorList>
    </citation>
    <scope>NUCLEOTIDE SEQUENCE [LARGE SCALE GENOMIC DNA]</scope>
    <source>
        <strain evidence="1 5">BIOML-A7</strain>
    </source>
</reference>
<dbReference type="EMBL" id="QRYV01000002">
    <property type="protein sequence ID" value="RGV19012.1"/>
    <property type="molecule type" value="Genomic_DNA"/>
</dbReference>
<gene>
    <name evidence="3" type="ORF">DWW25_01535</name>
    <name evidence="1" type="ORF">GAZ26_21680</name>
    <name evidence="2" type="ORF">LDZ35_20925</name>
</gene>
<sequence>MEKVSLLMKDSSEGDSQKETMIDFILSWTLRRSVQQYSEENPVLYQYCRKILGKLIGIEMTDDVQVASVETWKQWKYIDLWANIRITCNGKEEFHAVLIENKAYTQTHHNQLARYKVIFDQVCKEYMPDAKRHYILITALDEMPDMLTNECKENGYTPFCLGDLNDYEQQDSESDLFNEFWLRYW</sequence>